<reference evidence="1" key="1">
    <citation type="journal article" date="2016" name="PLoS ONE">
        <title>A Deep Insight into the Sialome of Male and Female Aedes aegypti Mosquitoes.</title>
        <authorList>
            <person name="Ribeiro J.M."/>
            <person name="Martin-Martin I."/>
            <person name="Arca B."/>
            <person name="Calvo E."/>
        </authorList>
    </citation>
    <scope>NUCLEOTIDE SEQUENCE</scope>
    <source>
        <strain evidence="1">Liverpool</strain>
        <tissue evidence="1">Salivary glands</tissue>
    </source>
</reference>
<dbReference type="AlphaFoldDB" id="A0A0P6IUW9"/>
<feature type="non-terminal residue" evidence="1">
    <location>
        <position position="1"/>
    </location>
</feature>
<name>A0A0P6IUW9_AEDAE</name>
<accession>A0A0P6IUW9</accession>
<dbReference type="EMBL" id="GDUN01001072">
    <property type="protein sequence ID" value="JAN94847.1"/>
    <property type="molecule type" value="mRNA"/>
</dbReference>
<protein>
    <submittedName>
        <fullName evidence="1">Uncharacterized protein</fullName>
    </submittedName>
</protein>
<sequence>TVFPGKLIKFSLREDPQPAGFEPTRLSLILLNTATTTWAPKIERIFWRTSERILVANTKTTCKIVASIFDRISAR</sequence>
<organism evidence="1">
    <name type="scientific">Aedes aegypti</name>
    <name type="common">Yellowfever mosquito</name>
    <name type="synonym">Culex aegypti</name>
    <dbReference type="NCBI Taxonomy" id="7159"/>
    <lineage>
        <taxon>Eukaryota</taxon>
        <taxon>Metazoa</taxon>
        <taxon>Ecdysozoa</taxon>
        <taxon>Arthropoda</taxon>
        <taxon>Hexapoda</taxon>
        <taxon>Insecta</taxon>
        <taxon>Pterygota</taxon>
        <taxon>Neoptera</taxon>
        <taxon>Endopterygota</taxon>
        <taxon>Diptera</taxon>
        <taxon>Nematocera</taxon>
        <taxon>Culicoidea</taxon>
        <taxon>Culicidae</taxon>
        <taxon>Culicinae</taxon>
        <taxon>Aedini</taxon>
        <taxon>Aedes</taxon>
        <taxon>Stegomyia</taxon>
    </lineage>
</organism>
<proteinExistence type="evidence at transcript level"/>
<evidence type="ECO:0000313" key="1">
    <source>
        <dbReference type="EMBL" id="JAN94847.1"/>
    </source>
</evidence>